<evidence type="ECO:0000256" key="6">
    <source>
        <dbReference type="ARBA" id="ARBA00038471"/>
    </source>
</evidence>
<keyword evidence="5" id="KW-1015">Disulfide bond</keyword>
<dbReference type="InterPro" id="IPR051955">
    <property type="entry name" value="PME_Inhibitor"/>
</dbReference>
<reference evidence="9 10" key="1">
    <citation type="journal article" date="2020" name="Nat. Commun.">
        <title>Genome of Tripterygium wilfordii and identification of cytochrome P450 involved in triptolide biosynthesis.</title>
        <authorList>
            <person name="Tu L."/>
            <person name="Su P."/>
            <person name="Zhang Z."/>
            <person name="Gao L."/>
            <person name="Wang J."/>
            <person name="Hu T."/>
            <person name="Zhou J."/>
            <person name="Zhang Y."/>
            <person name="Zhao Y."/>
            <person name="Liu Y."/>
            <person name="Song Y."/>
            <person name="Tong Y."/>
            <person name="Lu Y."/>
            <person name="Yang J."/>
            <person name="Xu C."/>
            <person name="Jia M."/>
            <person name="Peters R.J."/>
            <person name="Huang L."/>
            <person name="Gao W."/>
        </authorList>
    </citation>
    <scope>NUCLEOTIDE SEQUENCE [LARGE SCALE GENOMIC DNA]</scope>
    <source>
        <strain evidence="10">cv. XIE 37</strain>
        <tissue evidence="9">Leaf</tissue>
    </source>
</reference>
<evidence type="ECO:0000256" key="3">
    <source>
        <dbReference type="ARBA" id="ARBA00022525"/>
    </source>
</evidence>
<dbReference type="InterPro" id="IPR006501">
    <property type="entry name" value="Pectinesterase_inhib_dom"/>
</dbReference>
<evidence type="ECO:0000256" key="2">
    <source>
        <dbReference type="ARBA" id="ARBA00022523"/>
    </source>
</evidence>
<evidence type="ECO:0000313" key="10">
    <source>
        <dbReference type="Proteomes" id="UP000593562"/>
    </source>
</evidence>
<dbReference type="Pfam" id="PF04043">
    <property type="entry name" value="PMEI"/>
    <property type="match status" value="1"/>
</dbReference>
<dbReference type="EMBL" id="JAAARO010000019">
    <property type="protein sequence ID" value="KAF5731082.1"/>
    <property type="molecule type" value="Genomic_DNA"/>
</dbReference>
<protein>
    <submittedName>
        <fullName evidence="9">Invertase/pectin methylesterase inhibitor family protein</fullName>
    </submittedName>
</protein>
<comment type="similarity">
    <text evidence="6">Belongs to the PMEI family.</text>
</comment>
<dbReference type="PANTHER" id="PTHR31080">
    <property type="entry name" value="PECTINESTERASE INHIBITOR-LIKE"/>
    <property type="match status" value="1"/>
</dbReference>
<name>A0A7J7CAG0_TRIWF</name>
<evidence type="ECO:0000256" key="5">
    <source>
        <dbReference type="ARBA" id="ARBA00023157"/>
    </source>
</evidence>
<dbReference type="InterPro" id="IPR035513">
    <property type="entry name" value="Invertase/methylesterase_inhib"/>
</dbReference>
<dbReference type="SUPFAM" id="SSF101148">
    <property type="entry name" value="Plant invertase/pectin methylesterase inhibitor"/>
    <property type="match status" value="1"/>
</dbReference>
<dbReference type="InParanoid" id="A0A7J7CAG0"/>
<feature type="domain" description="Pectinesterase inhibitor" evidence="8">
    <location>
        <begin position="42"/>
        <end position="199"/>
    </location>
</feature>
<feature type="chain" id="PRO_5029876771" evidence="7">
    <location>
        <begin position="26"/>
        <end position="205"/>
    </location>
</feature>
<dbReference type="Proteomes" id="UP000593562">
    <property type="component" value="Unassembled WGS sequence"/>
</dbReference>
<feature type="signal peptide" evidence="7">
    <location>
        <begin position="1"/>
        <end position="25"/>
    </location>
</feature>
<dbReference type="GO" id="GO:0048046">
    <property type="term" value="C:apoplast"/>
    <property type="evidence" value="ECO:0007669"/>
    <property type="project" value="UniProtKB-SubCell"/>
</dbReference>
<evidence type="ECO:0000256" key="7">
    <source>
        <dbReference type="SAM" id="SignalP"/>
    </source>
</evidence>
<sequence>MESKFTTFCLTFLCIISSLLYISTAQPSLAAAATTTKTSSTADKTYVKKACNTTTYPKICYKSLSSYASAIKSNPQNLWGAALNLTLQVARNTSALVTSVLKTKGLSGAEVSAVKDCVDEIGDSIDELKQTLKALGRIGGPKAEYEMANMRTWVSAAITDEDTCIEGLDENKKISSSVRSKIRNYILNFARMTSNALALINTLKY</sequence>
<gene>
    <name evidence="9" type="ORF">HS088_TW19G00686</name>
</gene>
<accession>A0A7J7CAG0</accession>
<dbReference type="Gene3D" id="1.20.140.40">
    <property type="entry name" value="Invertase/pectin methylesterase inhibitor family protein"/>
    <property type="match status" value="1"/>
</dbReference>
<keyword evidence="3" id="KW-0964">Secreted</keyword>
<dbReference type="GO" id="GO:0004857">
    <property type="term" value="F:enzyme inhibitor activity"/>
    <property type="evidence" value="ECO:0007669"/>
    <property type="project" value="InterPro"/>
</dbReference>
<comment type="subcellular location">
    <subcellularLocation>
        <location evidence="1">Secreted</location>
        <location evidence="1">Extracellular space</location>
        <location evidence="1">Apoplast</location>
    </subcellularLocation>
</comment>
<dbReference type="PANTHER" id="PTHR31080:SF15">
    <property type="entry name" value="INVERTASE"/>
    <property type="match status" value="1"/>
</dbReference>
<keyword evidence="2" id="KW-0052">Apoplast</keyword>
<dbReference type="NCBIfam" id="TIGR01614">
    <property type="entry name" value="PME_inhib"/>
    <property type="match status" value="1"/>
</dbReference>
<keyword evidence="4 7" id="KW-0732">Signal</keyword>
<proteinExistence type="inferred from homology"/>
<keyword evidence="10" id="KW-1185">Reference proteome</keyword>
<dbReference type="CDD" id="cd15798">
    <property type="entry name" value="PMEI-like_3"/>
    <property type="match status" value="1"/>
</dbReference>
<evidence type="ECO:0000256" key="1">
    <source>
        <dbReference type="ARBA" id="ARBA00004271"/>
    </source>
</evidence>
<dbReference type="SMART" id="SM00856">
    <property type="entry name" value="PMEI"/>
    <property type="match status" value="1"/>
</dbReference>
<evidence type="ECO:0000313" key="9">
    <source>
        <dbReference type="EMBL" id="KAF5731082.1"/>
    </source>
</evidence>
<evidence type="ECO:0000259" key="8">
    <source>
        <dbReference type="SMART" id="SM00856"/>
    </source>
</evidence>
<dbReference type="FunFam" id="1.20.140.40:FF:000006">
    <property type="entry name" value="Pectinesterase inhibitor 3"/>
    <property type="match status" value="1"/>
</dbReference>
<evidence type="ECO:0000256" key="4">
    <source>
        <dbReference type="ARBA" id="ARBA00022729"/>
    </source>
</evidence>
<dbReference type="AlphaFoldDB" id="A0A7J7CAG0"/>
<dbReference type="OrthoDB" id="1430376at2759"/>
<comment type="caution">
    <text evidence="9">The sequence shown here is derived from an EMBL/GenBank/DDBJ whole genome shotgun (WGS) entry which is preliminary data.</text>
</comment>
<organism evidence="9 10">
    <name type="scientific">Tripterygium wilfordii</name>
    <name type="common">Thunder God vine</name>
    <dbReference type="NCBI Taxonomy" id="458696"/>
    <lineage>
        <taxon>Eukaryota</taxon>
        <taxon>Viridiplantae</taxon>
        <taxon>Streptophyta</taxon>
        <taxon>Embryophyta</taxon>
        <taxon>Tracheophyta</taxon>
        <taxon>Spermatophyta</taxon>
        <taxon>Magnoliopsida</taxon>
        <taxon>eudicotyledons</taxon>
        <taxon>Gunneridae</taxon>
        <taxon>Pentapetalae</taxon>
        <taxon>rosids</taxon>
        <taxon>fabids</taxon>
        <taxon>Celastrales</taxon>
        <taxon>Celastraceae</taxon>
        <taxon>Tripterygium</taxon>
    </lineage>
</organism>